<evidence type="ECO:0000256" key="8">
    <source>
        <dbReference type="HAMAP-Rule" id="MF_00692"/>
    </source>
</evidence>
<evidence type="ECO:0000313" key="11">
    <source>
        <dbReference type="Proteomes" id="UP000093510"/>
    </source>
</evidence>
<accession>A0A1B9E9H8</accession>
<dbReference type="PANTHER" id="PTHR32057:SF14">
    <property type="entry name" value="PROTEIN ADENYLYLTRANSFERASE SELO, MITOCHONDRIAL"/>
    <property type="match status" value="1"/>
</dbReference>
<feature type="binding site" evidence="8">
    <location>
        <position position="270"/>
    </location>
    <ligand>
        <name>Mg(2+)</name>
        <dbReference type="ChEBI" id="CHEBI:18420"/>
    </ligand>
</feature>
<feature type="binding site" evidence="8">
    <location>
        <position position="192"/>
    </location>
    <ligand>
        <name>ATP</name>
        <dbReference type="ChEBI" id="CHEBI:30616"/>
    </ligand>
</feature>
<evidence type="ECO:0000256" key="9">
    <source>
        <dbReference type="SAM" id="MobiDB-lite"/>
    </source>
</evidence>
<keyword evidence="2 8" id="KW-0808">Transferase</keyword>
<feature type="binding site" evidence="8">
    <location>
        <position position="102"/>
    </location>
    <ligand>
        <name>ATP</name>
        <dbReference type="ChEBI" id="CHEBI:30616"/>
    </ligand>
</feature>
<feature type="binding site" evidence="8">
    <location>
        <position position="103"/>
    </location>
    <ligand>
        <name>ATP</name>
        <dbReference type="ChEBI" id="CHEBI:30616"/>
    </ligand>
</feature>
<evidence type="ECO:0000313" key="10">
    <source>
        <dbReference type="EMBL" id="OCB78595.1"/>
    </source>
</evidence>
<evidence type="ECO:0000256" key="2">
    <source>
        <dbReference type="ARBA" id="ARBA00022679"/>
    </source>
</evidence>
<sequence>MQFQITNPFSTELPADPNQDTVPRAVTKACFSYVTPRIPSNPQLVHYSKEVAQLIGITTAEATNTAFTAIFSGKEILPNTRPYAMNYAGHQFGNWAGQLGDGRAINLTQIQHLQQKYTLQLKGAGATPYSRRADGLAVLRSSIREHLCSEAMHHLGVPTTRSLSLILTGDTVLRDVLYDGHPEYEKGAVICRVAPSFIRFGNFELFSSQKDLQTLKLLTNFTIKHHFPEIKGTSKTDYIAFFKAVADKTRTMVTHWQRVGFVHGVMNTDNMSILGLTIDYGPYGWLEDYNPDWTPNTTDRENRRYRFGNQPQIALWNLYQLANALFPLIEQAAPLEAILDAFQTQYEADYTSMMRNKLGLCMAAETDLELLQLLSQNLLLHETDYTIFFRKLSELQKTDSEETAFEILSEAFYKPEKISPQTQDSWLYWITQYTLRLQKETASDPDRKSRMNAVNPKYVLRNYMAQLAIEAAEKEDYSLIEELHILLKKPYHEQPNAQKWFAKRPDWARQKIGSSMLSCSS</sequence>
<dbReference type="GO" id="GO:0005524">
    <property type="term" value="F:ATP binding"/>
    <property type="evidence" value="ECO:0007669"/>
    <property type="project" value="UniProtKB-UniRule"/>
</dbReference>
<comment type="catalytic activity">
    <reaction evidence="8">
        <text>L-seryl-[protein] + ATP = 3-O-(5'-adenylyl)-L-seryl-[protein] + diphosphate</text>
        <dbReference type="Rhea" id="RHEA:58120"/>
        <dbReference type="Rhea" id="RHEA-COMP:9863"/>
        <dbReference type="Rhea" id="RHEA-COMP:15073"/>
        <dbReference type="ChEBI" id="CHEBI:29999"/>
        <dbReference type="ChEBI" id="CHEBI:30616"/>
        <dbReference type="ChEBI" id="CHEBI:33019"/>
        <dbReference type="ChEBI" id="CHEBI:142516"/>
        <dbReference type="EC" id="2.7.7.108"/>
    </reaction>
</comment>
<dbReference type="InterPro" id="IPR003846">
    <property type="entry name" value="SelO"/>
</dbReference>
<keyword evidence="6 8" id="KW-0067">ATP-binding</keyword>
<feature type="binding site" evidence="8">
    <location>
        <position position="100"/>
    </location>
    <ligand>
        <name>ATP</name>
        <dbReference type="ChEBI" id="CHEBI:30616"/>
    </ligand>
</feature>
<comment type="function">
    <text evidence="8">Nucleotidyltransferase involved in the post-translational modification of proteins. It can catalyze the addition of adenosine monophosphate (AMP) or uridine monophosphate (UMP) to a protein, resulting in modifications known as AMPylation and UMPylation.</text>
</comment>
<comment type="caution">
    <text evidence="10">The sequence shown here is derived from an EMBL/GenBank/DDBJ whole genome shotgun (WGS) entry which is preliminary data.</text>
</comment>
<dbReference type="EC" id="2.7.7.108" evidence="8"/>
<protein>
    <recommendedName>
        <fullName evidence="8">Protein nucleotidyltransferase YdiU</fullName>
        <ecNumber evidence="8">2.7.7.-</ecNumber>
    </recommendedName>
    <alternativeName>
        <fullName evidence="8">Protein adenylyltransferase YdiU</fullName>
        <ecNumber evidence="8">2.7.7.108</ecNumber>
    </alternativeName>
    <alternativeName>
        <fullName evidence="8">Protein uridylyltransferase YdiU</fullName>
        <ecNumber evidence="8">2.7.7.-</ecNumber>
    </alternativeName>
</protein>
<comment type="similarity">
    <text evidence="1 8">Belongs to the SELO family.</text>
</comment>
<feature type="region of interest" description="Disordered" evidence="9">
    <location>
        <begin position="1"/>
        <end position="20"/>
    </location>
</feature>
<comment type="catalytic activity">
    <reaction evidence="8">
        <text>L-seryl-[protein] + UTP = O-(5'-uridylyl)-L-seryl-[protein] + diphosphate</text>
        <dbReference type="Rhea" id="RHEA:64604"/>
        <dbReference type="Rhea" id="RHEA-COMP:9863"/>
        <dbReference type="Rhea" id="RHEA-COMP:16635"/>
        <dbReference type="ChEBI" id="CHEBI:29999"/>
        <dbReference type="ChEBI" id="CHEBI:33019"/>
        <dbReference type="ChEBI" id="CHEBI:46398"/>
        <dbReference type="ChEBI" id="CHEBI:156051"/>
    </reaction>
</comment>
<dbReference type="AlphaFoldDB" id="A0A1B9E9H8"/>
<comment type="catalytic activity">
    <reaction evidence="8">
        <text>L-tyrosyl-[protein] + ATP = O-(5'-adenylyl)-L-tyrosyl-[protein] + diphosphate</text>
        <dbReference type="Rhea" id="RHEA:54288"/>
        <dbReference type="Rhea" id="RHEA-COMP:10136"/>
        <dbReference type="Rhea" id="RHEA-COMP:13846"/>
        <dbReference type="ChEBI" id="CHEBI:30616"/>
        <dbReference type="ChEBI" id="CHEBI:33019"/>
        <dbReference type="ChEBI" id="CHEBI:46858"/>
        <dbReference type="ChEBI" id="CHEBI:83624"/>
        <dbReference type="EC" id="2.7.7.108"/>
    </reaction>
</comment>
<comment type="catalytic activity">
    <reaction evidence="8">
        <text>L-tyrosyl-[protein] + UTP = O-(5'-uridylyl)-L-tyrosyl-[protein] + diphosphate</text>
        <dbReference type="Rhea" id="RHEA:83887"/>
        <dbReference type="Rhea" id="RHEA-COMP:10136"/>
        <dbReference type="Rhea" id="RHEA-COMP:20238"/>
        <dbReference type="ChEBI" id="CHEBI:33019"/>
        <dbReference type="ChEBI" id="CHEBI:46398"/>
        <dbReference type="ChEBI" id="CHEBI:46858"/>
        <dbReference type="ChEBI" id="CHEBI:90602"/>
    </reaction>
</comment>
<dbReference type="Proteomes" id="UP000093510">
    <property type="component" value="Unassembled WGS sequence"/>
</dbReference>
<evidence type="ECO:0000256" key="5">
    <source>
        <dbReference type="ARBA" id="ARBA00022741"/>
    </source>
</evidence>
<dbReference type="GO" id="GO:0000287">
    <property type="term" value="F:magnesium ion binding"/>
    <property type="evidence" value="ECO:0007669"/>
    <property type="project" value="UniProtKB-UniRule"/>
</dbReference>
<proteinExistence type="inferred from homology"/>
<keyword evidence="3 8" id="KW-0548">Nucleotidyltransferase</keyword>
<reference evidence="10 11" key="1">
    <citation type="submission" date="2016-03" db="EMBL/GenBank/DDBJ databases">
        <authorList>
            <person name="Ploux O."/>
        </authorList>
    </citation>
    <scope>NUCLEOTIDE SEQUENCE [LARGE SCALE GENOMIC DNA]</scope>
    <source>
        <strain evidence="10 11">LPB0076</strain>
    </source>
</reference>
<dbReference type="EMBL" id="LVEP01000002">
    <property type="protein sequence ID" value="OCB78595.1"/>
    <property type="molecule type" value="Genomic_DNA"/>
</dbReference>
<comment type="catalytic activity">
    <reaction evidence="8">
        <text>L-threonyl-[protein] + ATP = 3-O-(5'-adenylyl)-L-threonyl-[protein] + diphosphate</text>
        <dbReference type="Rhea" id="RHEA:54292"/>
        <dbReference type="Rhea" id="RHEA-COMP:11060"/>
        <dbReference type="Rhea" id="RHEA-COMP:13847"/>
        <dbReference type="ChEBI" id="CHEBI:30013"/>
        <dbReference type="ChEBI" id="CHEBI:30616"/>
        <dbReference type="ChEBI" id="CHEBI:33019"/>
        <dbReference type="ChEBI" id="CHEBI:138113"/>
        <dbReference type="EC" id="2.7.7.108"/>
    </reaction>
</comment>
<feature type="binding site" evidence="8">
    <location>
        <position position="279"/>
    </location>
    <ligand>
        <name>ATP</name>
        <dbReference type="ChEBI" id="CHEBI:30616"/>
    </ligand>
</feature>
<dbReference type="PANTHER" id="PTHR32057">
    <property type="entry name" value="PROTEIN ADENYLYLTRANSFERASE SELO, MITOCHONDRIAL"/>
    <property type="match status" value="1"/>
</dbReference>
<feature type="binding site" evidence="8">
    <location>
        <position position="199"/>
    </location>
    <ligand>
        <name>ATP</name>
        <dbReference type="ChEBI" id="CHEBI:30616"/>
    </ligand>
</feature>
<name>A0A1B9E9H8_9FLAO</name>
<keyword evidence="5 8" id="KW-0547">Nucleotide-binding</keyword>
<dbReference type="EC" id="2.7.7.-" evidence="8"/>
<comment type="catalytic activity">
    <reaction evidence="8">
        <text>L-histidyl-[protein] + UTP = N(tele)-(5'-uridylyl)-L-histidyl-[protein] + diphosphate</text>
        <dbReference type="Rhea" id="RHEA:83891"/>
        <dbReference type="Rhea" id="RHEA-COMP:9745"/>
        <dbReference type="Rhea" id="RHEA-COMP:20239"/>
        <dbReference type="ChEBI" id="CHEBI:29979"/>
        <dbReference type="ChEBI" id="CHEBI:33019"/>
        <dbReference type="ChEBI" id="CHEBI:46398"/>
        <dbReference type="ChEBI" id="CHEBI:233474"/>
    </reaction>
</comment>
<feature type="binding site" evidence="8">
    <location>
        <position position="122"/>
    </location>
    <ligand>
        <name>ATP</name>
        <dbReference type="ChEBI" id="CHEBI:30616"/>
    </ligand>
</feature>
<dbReference type="HAMAP" id="MF_00692">
    <property type="entry name" value="SelO"/>
    <property type="match status" value="1"/>
</dbReference>
<dbReference type="GO" id="GO:0070733">
    <property type="term" value="F:AMPylase activity"/>
    <property type="evidence" value="ECO:0007669"/>
    <property type="project" value="UniProtKB-EC"/>
</dbReference>
<feature type="binding site" evidence="8">
    <location>
        <position position="279"/>
    </location>
    <ligand>
        <name>Mg(2+)</name>
        <dbReference type="ChEBI" id="CHEBI:18420"/>
    </ligand>
</feature>
<dbReference type="NCBIfam" id="NF000658">
    <property type="entry name" value="PRK00029.1"/>
    <property type="match status" value="1"/>
</dbReference>
<feature type="binding site" evidence="8">
    <location>
        <position position="134"/>
    </location>
    <ligand>
        <name>ATP</name>
        <dbReference type="ChEBI" id="CHEBI:30616"/>
    </ligand>
</feature>
<evidence type="ECO:0000256" key="6">
    <source>
        <dbReference type="ARBA" id="ARBA00022840"/>
    </source>
</evidence>
<gene>
    <name evidence="8" type="primary">ydiU</name>
    <name evidence="8" type="synonym">selO</name>
    <name evidence="10" type="ORF">LPBF_00940</name>
</gene>
<feature type="binding site" evidence="8">
    <location>
        <position position="135"/>
    </location>
    <ligand>
        <name>ATP</name>
        <dbReference type="ChEBI" id="CHEBI:30616"/>
    </ligand>
</feature>
<organism evidence="10 11">
    <name type="scientific">Flavobacterium crassostreae</name>
    <dbReference type="NCBI Taxonomy" id="1763534"/>
    <lineage>
        <taxon>Bacteria</taxon>
        <taxon>Pseudomonadati</taxon>
        <taxon>Bacteroidota</taxon>
        <taxon>Flavobacteriia</taxon>
        <taxon>Flavobacteriales</taxon>
        <taxon>Flavobacteriaceae</taxon>
        <taxon>Flavobacterium</taxon>
    </lineage>
</organism>
<dbReference type="Pfam" id="PF02696">
    <property type="entry name" value="SelO"/>
    <property type="match status" value="1"/>
</dbReference>
<keyword evidence="8" id="KW-0464">Manganese</keyword>
<evidence type="ECO:0000256" key="4">
    <source>
        <dbReference type="ARBA" id="ARBA00022723"/>
    </source>
</evidence>
<keyword evidence="7 8" id="KW-0460">Magnesium</keyword>
<feature type="active site" description="Proton acceptor" evidence="8">
    <location>
        <position position="269"/>
    </location>
</feature>
<comment type="cofactor">
    <cofactor evidence="8">
        <name>Mg(2+)</name>
        <dbReference type="ChEBI" id="CHEBI:18420"/>
    </cofactor>
    <cofactor evidence="8">
        <name>Mn(2+)</name>
        <dbReference type="ChEBI" id="CHEBI:29035"/>
    </cofactor>
</comment>
<evidence type="ECO:0000256" key="1">
    <source>
        <dbReference type="ARBA" id="ARBA00009747"/>
    </source>
</evidence>
<dbReference type="GO" id="GO:0030145">
    <property type="term" value="F:manganese ion binding"/>
    <property type="evidence" value="ECO:0007669"/>
    <property type="project" value="UniProtKB-UniRule"/>
</dbReference>
<keyword evidence="11" id="KW-1185">Reference proteome</keyword>
<dbReference type="STRING" id="1763534.GCA_001831475_01773"/>
<feature type="compositionally biased region" description="Polar residues" evidence="9">
    <location>
        <begin position="1"/>
        <end position="10"/>
    </location>
</feature>
<keyword evidence="4 8" id="KW-0479">Metal-binding</keyword>
<evidence type="ECO:0000256" key="3">
    <source>
        <dbReference type="ARBA" id="ARBA00022695"/>
    </source>
</evidence>
<evidence type="ECO:0000256" key="7">
    <source>
        <dbReference type="ARBA" id="ARBA00022842"/>
    </source>
</evidence>